<gene>
    <name evidence="6" type="ORF">EV191_103149</name>
</gene>
<evidence type="ECO:0000259" key="5">
    <source>
        <dbReference type="PROSITE" id="PS50977"/>
    </source>
</evidence>
<dbReference type="PRINTS" id="PR00455">
    <property type="entry name" value="HTHTETR"/>
</dbReference>
<dbReference type="EMBL" id="SLXQ01000003">
    <property type="protein sequence ID" value="TCP54108.1"/>
    <property type="molecule type" value="Genomic_DNA"/>
</dbReference>
<dbReference type="GO" id="GO:0000976">
    <property type="term" value="F:transcription cis-regulatory region binding"/>
    <property type="evidence" value="ECO:0007669"/>
    <property type="project" value="TreeGrafter"/>
</dbReference>
<dbReference type="Pfam" id="PF00440">
    <property type="entry name" value="TetR_N"/>
    <property type="match status" value="1"/>
</dbReference>
<dbReference type="AlphaFoldDB" id="A0A4R2QYI6"/>
<proteinExistence type="predicted"/>
<name>A0A4R2QYI6_9PSEU</name>
<evidence type="ECO:0000256" key="1">
    <source>
        <dbReference type="ARBA" id="ARBA00023015"/>
    </source>
</evidence>
<dbReference type="RefSeq" id="WP_132876881.1">
    <property type="nucleotide sequence ID" value="NZ_SLXQ01000003.1"/>
</dbReference>
<keyword evidence="1" id="KW-0805">Transcription regulation</keyword>
<evidence type="ECO:0000313" key="6">
    <source>
        <dbReference type="EMBL" id="TCP54108.1"/>
    </source>
</evidence>
<evidence type="ECO:0000256" key="4">
    <source>
        <dbReference type="PROSITE-ProRule" id="PRU00335"/>
    </source>
</evidence>
<dbReference type="Proteomes" id="UP000294911">
    <property type="component" value="Unassembled WGS sequence"/>
</dbReference>
<evidence type="ECO:0000256" key="2">
    <source>
        <dbReference type="ARBA" id="ARBA00023125"/>
    </source>
</evidence>
<feature type="domain" description="HTH tetR-type" evidence="5">
    <location>
        <begin position="8"/>
        <end position="68"/>
    </location>
</feature>
<dbReference type="OrthoDB" id="9806334at2"/>
<dbReference type="SUPFAM" id="SSF46689">
    <property type="entry name" value="Homeodomain-like"/>
    <property type="match status" value="1"/>
</dbReference>
<keyword evidence="7" id="KW-1185">Reference proteome</keyword>
<feature type="DNA-binding region" description="H-T-H motif" evidence="4">
    <location>
        <begin position="31"/>
        <end position="50"/>
    </location>
</feature>
<reference evidence="6 7" key="1">
    <citation type="submission" date="2019-03" db="EMBL/GenBank/DDBJ databases">
        <title>Genomic Encyclopedia of Type Strains, Phase IV (KMG-IV): sequencing the most valuable type-strain genomes for metagenomic binning, comparative biology and taxonomic classification.</title>
        <authorList>
            <person name="Goeker M."/>
        </authorList>
    </citation>
    <scope>NUCLEOTIDE SEQUENCE [LARGE SCALE GENOMIC DNA]</scope>
    <source>
        <strain evidence="6 7">DSM 45765</strain>
    </source>
</reference>
<dbReference type="GO" id="GO:0003700">
    <property type="term" value="F:DNA-binding transcription factor activity"/>
    <property type="evidence" value="ECO:0007669"/>
    <property type="project" value="TreeGrafter"/>
</dbReference>
<organism evidence="6 7">
    <name type="scientific">Tamaricihabitans halophyticus</name>
    <dbReference type="NCBI Taxonomy" id="1262583"/>
    <lineage>
        <taxon>Bacteria</taxon>
        <taxon>Bacillati</taxon>
        <taxon>Actinomycetota</taxon>
        <taxon>Actinomycetes</taxon>
        <taxon>Pseudonocardiales</taxon>
        <taxon>Pseudonocardiaceae</taxon>
        <taxon>Tamaricihabitans</taxon>
    </lineage>
</organism>
<dbReference type="PROSITE" id="PS50977">
    <property type="entry name" value="HTH_TETR_2"/>
    <property type="match status" value="1"/>
</dbReference>
<sequence>MSETTPRATAREQILNAYEEMLVESGPTAVTLEAVAKRAGVSKGGLLYHFGSKDALLQGLLDRLSEVNERDLANARSSPDGVLRYYLRTSFSDVTQEVQLHRSVLAAIQMLAHDSRAAEALRNQFESWRELLREHIADPLTAELVAMVGDGIYLNAVLGVPTTVIQDNVDEVLSRLDVLEEERT</sequence>
<dbReference type="InterPro" id="IPR036271">
    <property type="entry name" value="Tet_transcr_reg_TetR-rel_C_sf"/>
</dbReference>
<protein>
    <submittedName>
        <fullName evidence="6">TetR family transcriptional regulator</fullName>
    </submittedName>
</protein>
<keyword evidence="2 4" id="KW-0238">DNA-binding</keyword>
<accession>A0A4R2QYI6</accession>
<dbReference type="PANTHER" id="PTHR30055">
    <property type="entry name" value="HTH-TYPE TRANSCRIPTIONAL REGULATOR RUTR"/>
    <property type="match status" value="1"/>
</dbReference>
<evidence type="ECO:0000256" key="3">
    <source>
        <dbReference type="ARBA" id="ARBA00023163"/>
    </source>
</evidence>
<dbReference type="Gene3D" id="1.10.357.10">
    <property type="entry name" value="Tetracycline Repressor, domain 2"/>
    <property type="match status" value="1"/>
</dbReference>
<dbReference type="SUPFAM" id="SSF48498">
    <property type="entry name" value="Tetracyclin repressor-like, C-terminal domain"/>
    <property type="match status" value="1"/>
</dbReference>
<keyword evidence="3" id="KW-0804">Transcription</keyword>
<evidence type="ECO:0000313" key="7">
    <source>
        <dbReference type="Proteomes" id="UP000294911"/>
    </source>
</evidence>
<comment type="caution">
    <text evidence="6">The sequence shown here is derived from an EMBL/GenBank/DDBJ whole genome shotgun (WGS) entry which is preliminary data.</text>
</comment>
<dbReference type="InterPro" id="IPR050109">
    <property type="entry name" value="HTH-type_TetR-like_transc_reg"/>
</dbReference>
<dbReference type="InterPro" id="IPR009057">
    <property type="entry name" value="Homeodomain-like_sf"/>
</dbReference>
<dbReference type="PANTHER" id="PTHR30055:SF234">
    <property type="entry name" value="HTH-TYPE TRANSCRIPTIONAL REGULATOR BETI"/>
    <property type="match status" value="1"/>
</dbReference>
<dbReference type="Pfam" id="PF17937">
    <property type="entry name" value="TetR_C_28"/>
    <property type="match status" value="1"/>
</dbReference>
<dbReference type="InterPro" id="IPR001647">
    <property type="entry name" value="HTH_TetR"/>
</dbReference>
<dbReference type="InterPro" id="IPR041479">
    <property type="entry name" value="TetR_CgmR_C"/>
</dbReference>